<organism evidence="8 9">
    <name type="scientific">Corynebacterium evansiae</name>
    <dbReference type="NCBI Taxonomy" id="2913499"/>
    <lineage>
        <taxon>Bacteria</taxon>
        <taxon>Bacillati</taxon>
        <taxon>Actinomycetota</taxon>
        <taxon>Actinomycetes</taxon>
        <taxon>Mycobacteriales</taxon>
        <taxon>Corynebacteriaceae</taxon>
        <taxon>Corynebacterium</taxon>
    </lineage>
</organism>
<feature type="transmembrane region" description="Helical" evidence="7">
    <location>
        <begin position="22"/>
        <end position="44"/>
    </location>
</feature>
<dbReference type="PANTHER" id="PTHR30477">
    <property type="entry name" value="ABC-TRANSPORTER METAL-BINDING PROTEIN"/>
    <property type="match status" value="1"/>
</dbReference>
<dbReference type="SUPFAM" id="SSF81345">
    <property type="entry name" value="ABC transporter involved in vitamin B12 uptake, BtuC"/>
    <property type="match status" value="1"/>
</dbReference>
<comment type="similarity">
    <text evidence="2 6">Belongs to the ABC-3 integral membrane protein family.</text>
</comment>
<evidence type="ECO:0000256" key="7">
    <source>
        <dbReference type="SAM" id="Phobius"/>
    </source>
</evidence>
<keyword evidence="4 7" id="KW-1133">Transmembrane helix</keyword>
<feature type="transmembrane region" description="Helical" evidence="7">
    <location>
        <begin position="252"/>
        <end position="269"/>
    </location>
</feature>
<feature type="transmembrane region" description="Helical" evidence="7">
    <location>
        <begin position="226"/>
        <end position="246"/>
    </location>
</feature>
<accession>A0A9X3LKY5</accession>
<dbReference type="GO" id="GO:0043190">
    <property type="term" value="C:ATP-binding cassette (ABC) transporter complex"/>
    <property type="evidence" value="ECO:0007669"/>
    <property type="project" value="InterPro"/>
</dbReference>
<evidence type="ECO:0000256" key="4">
    <source>
        <dbReference type="ARBA" id="ARBA00022989"/>
    </source>
</evidence>
<feature type="transmembrane region" description="Helical" evidence="7">
    <location>
        <begin position="76"/>
        <end position="92"/>
    </location>
</feature>
<sequence>MSSQFHTGDWWEDTLALLSVDFVQNALLAALLLGIVSGAIAPLIVMRKMSFAAHSTGELALMGAAAALLFGFSVSWGALIGAVLAAVALTALGQREQDAIVAVILSFGMGLSVLFIHLYPGRSSAAFSLLTGQIVGVSSASLGILAVLAVLVVVTMALLWRPLLFATVDPVLAAASGVKVRVLALVFAALIGVVASQGVQIVGALLLIALLITPGAAAVKVTSNPVLAVVLSGVFSVVSAVGGLVASLAPGLPVSVFVTTLSFVIYLICRGIAWIRSRNVQADAVRAREYSAAGESLSKQTSNEAAGHAHHA</sequence>
<proteinExistence type="inferred from homology"/>
<reference evidence="8" key="1">
    <citation type="submission" date="2022-02" db="EMBL/GenBank/DDBJ databases">
        <title>Corynebacterium sp. from urogenital microbiome.</title>
        <authorList>
            <person name="Cappelli E.A."/>
            <person name="Ribeiro T.G."/>
            <person name="Peixe L."/>
        </authorList>
    </citation>
    <scope>NUCLEOTIDE SEQUENCE</scope>
    <source>
        <strain evidence="8">C8Ua_174</strain>
    </source>
</reference>
<keyword evidence="3 6" id="KW-0812">Transmembrane</keyword>
<dbReference type="InterPro" id="IPR001626">
    <property type="entry name" value="ABC_TroCD"/>
</dbReference>
<evidence type="ECO:0000256" key="1">
    <source>
        <dbReference type="ARBA" id="ARBA00004141"/>
    </source>
</evidence>
<dbReference type="GO" id="GO:0055085">
    <property type="term" value="P:transmembrane transport"/>
    <property type="evidence" value="ECO:0007669"/>
    <property type="project" value="InterPro"/>
</dbReference>
<comment type="caution">
    <text evidence="8">The sequence shown here is derived from an EMBL/GenBank/DDBJ whole genome shotgun (WGS) entry which is preliminary data.</text>
</comment>
<evidence type="ECO:0000256" key="3">
    <source>
        <dbReference type="ARBA" id="ARBA00022692"/>
    </source>
</evidence>
<name>A0A9X3LKY5_9CORY</name>
<dbReference type="PANTHER" id="PTHR30477:SF21">
    <property type="entry name" value="ABC-3 PROTEIN"/>
    <property type="match status" value="1"/>
</dbReference>
<feature type="transmembrane region" description="Helical" evidence="7">
    <location>
        <begin position="139"/>
        <end position="160"/>
    </location>
</feature>
<evidence type="ECO:0000256" key="2">
    <source>
        <dbReference type="ARBA" id="ARBA00008034"/>
    </source>
</evidence>
<feature type="transmembrane region" description="Helical" evidence="7">
    <location>
        <begin position="201"/>
        <end position="219"/>
    </location>
</feature>
<dbReference type="Proteomes" id="UP001146469">
    <property type="component" value="Unassembled WGS sequence"/>
</dbReference>
<evidence type="ECO:0000256" key="5">
    <source>
        <dbReference type="ARBA" id="ARBA00023136"/>
    </source>
</evidence>
<evidence type="ECO:0000313" key="8">
    <source>
        <dbReference type="EMBL" id="MCZ9289847.1"/>
    </source>
</evidence>
<dbReference type="InterPro" id="IPR037294">
    <property type="entry name" value="ABC_BtuC-like"/>
</dbReference>
<evidence type="ECO:0000256" key="6">
    <source>
        <dbReference type="RuleBase" id="RU003943"/>
    </source>
</evidence>
<dbReference type="Pfam" id="PF00950">
    <property type="entry name" value="ABC-3"/>
    <property type="match status" value="1"/>
</dbReference>
<comment type="subcellular location">
    <subcellularLocation>
        <location evidence="6">Cell membrane</location>
        <topology evidence="6">Multi-pass membrane protein</topology>
    </subcellularLocation>
    <subcellularLocation>
        <location evidence="1">Membrane</location>
        <topology evidence="1">Multi-pass membrane protein</topology>
    </subcellularLocation>
</comment>
<keyword evidence="6" id="KW-0813">Transport</keyword>
<dbReference type="AlphaFoldDB" id="A0A9X3LKY5"/>
<dbReference type="EMBL" id="JAKMUT010000005">
    <property type="protein sequence ID" value="MCZ9289847.1"/>
    <property type="molecule type" value="Genomic_DNA"/>
</dbReference>
<protein>
    <submittedName>
        <fullName evidence="8">Metal ABC transporter permease</fullName>
    </submittedName>
</protein>
<evidence type="ECO:0000313" key="9">
    <source>
        <dbReference type="Proteomes" id="UP001146469"/>
    </source>
</evidence>
<keyword evidence="5 7" id="KW-0472">Membrane</keyword>
<gene>
    <name evidence="8" type="ORF">L8V00_06490</name>
</gene>
<keyword evidence="9" id="KW-1185">Reference proteome</keyword>
<dbReference type="RefSeq" id="WP_269944547.1">
    <property type="nucleotide sequence ID" value="NZ_JAKMUT010000005.1"/>
</dbReference>
<dbReference type="Gene3D" id="1.10.3470.10">
    <property type="entry name" value="ABC transporter involved in vitamin B12 uptake, BtuC"/>
    <property type="match status" value="1"/>
</dbReference>
<feature type="transmembrane region" description="Helical" evidence="7">
    <location>
        <begin position="99"/>
        <end position="119"/>
    </location>
</feature>